<dbReference type="Gramene" id="Bo3g035360.1">
    <property type="protein sequence ID" value="Bo3g035360.1"/>
    <property type="gene ID" value="Bo3g035360"/>
</dbReference>
<dbReference type="HOGENOM" id="CLU_2349649_0_0_1"/>
<reference evidence="1" key="2">
    <citation type="submission" date="2015-03" db="UniProtKB">
        <authorList>
            <consortium name="EnsemblPlants"/>
        </authorList>
    </citation>
    <scope>IDENTIFICATION</scope>
</reference>
<name>A0A0D3B661_BRAOL</name>
<organism evidence="1 2">
    <name type="scientific">Brassica oleracea var. oleracea</name>
    <dbReference type="NCBI Taxonomy" id="109376"/>
    <lineage>
        <taxon>Eukaryota</taxon>
        <taxon>Viridiplantae</taxon>
        <taxon>Streptophyta</taxon>
        <taxon>Embryophyta</taxon>
        <taxon>Tracheophyta</taxon>
        <taxon>Spermatophyta</taxon>
        <taxon>Magnoliopsida</taxon>
        <taxon>eudicotyledons</taxon>
        <taxon>Gunneridae</taxon>
        <taxon>Pentapetalae</taxon>
        <taxon>rosids</taxon>
        <taxon>malvids</taxon>
        <taxon>Brassicales</taxon>
        <taxon>Brassicaceae</taxon>
        <taxon>Brassiceae</taxon>
        <taxon>Brassica</taxon>
    </lineage>
</organism>
<reference evidence="1 2" key="1">
    <citation type="journal article" date="2014" name="Genome Biol.">
        <title>Transcriptome and methylome profiling reveals relics of genome dominance in the mesopolyploid Brassica oleracea.</title>
        <authorList>
            <person name="Parkin I.A."/>
            <person name="Koh C."/>
            <person name="Tang H."/>
            <person name="Robinson S.J."/>
            <person name="Kagale S."/>
            <person name="Clarke W.E."/>
            <person name="Town C.D."/>
            <person name="Nixon J."/>
            <person name="Krishnakumar V."/>
            <person name="Bidwell S.L."/>
            <person name="Denoeud F."/>
            <person name="Belcram H."/>
            <person name="Links M.G."/>
            <person name="Just J."/>
            <person name="Clarke C."/>
            <person name="Bender T."/>
            <person name="Huebert T."/>
            <person name="Mason A.S."/>
            <person name="Pires J.C."/>
            <person name="Barker G."/>
            <person name="Moore J."/>
            <person name="Walley P.G."/>
            <person name="Manoli S."/>
            <person name="Batley J."/>
            <person name="Edwards D."/>
            <person name="Nelson M.N."/>
            <person name="Wang X."/>
            <person name="Paterson A.H."/>
            <person name="King G."/>
            <person name="Bancroft I."/>
            <person name="Chalhoub B."/>
            <person name="Sharpe A.G."/>
        </authorList>
    </citation>
    <scope>NUCLEOTIDE SEQUENCE</scope>
    <source>
        <strain evidence="1 2">cv. TO1000</strain>
    </source>
</reference>
<sequence>MGDLLNGNETELKECGFRRLPRAFIGGGKLNKLGMVEMVKMVEMKVEVVGLEKEVEMVGVKSCSEAAAACFRLLAPMFISLTRKFIVVQRRCPTEKT</sequence>
<accession>A0A0D3B661</accession>
<evidence type="ECO:0000313" key="2">
    <source>
        <dbReference type="Proteomes" id="UP000032141"/>
    </source>
</evidence>
<dbReference type="Proteomes" id="UP000032141">
    <property type="component" value="Chromosome C3"/>
</dbReference>
<protein>
    <submittedName>
        <fullName evidence="1">Uncharacterized protein</fullName>
    </submittedName>
</protein>
<evidence type="ECO:0000313" key="1">
    <source>
        <dbReference type="EnsemblPlants" id="Bo3g035360.1"/>
    </source>
</evidence>
<dbReference type="AlphaFoldDB" id="A0A0D3B661"/>
<proteinExistence type="predicted"/>
<keyword evidence="2" id="KW-1185">Reference proteome</keyword>
<dbReference type="EnsemblPlants" id="Bo3g035360.1">
    <property type="protein sequence ID" value="Bo3g035360.1"/>
    <property type="gene ID" value="Bo3g035360"/>
</dbReference>